<dbReference type="AlphaFoldDB" id="A0A139APB6"/>
<accession>A0A139APB6</accession>
<evidence type="ECO:0000256" key="1">
    <source>
        <dbReference type="SAM" id="MobiDB-lite"/>
    </source>
</evidence>
<proteinExistence type="predicted"/>
<name>A0A139APB6_GONPJ</name>
<evidence type="ECO:0000313" key="2">
    <source>
        <dbReference type="EMBL" id="KXS18597.1"/>
    </source>
</evidence>
<sequence length="224" mass="24333">MWHGGPVMSPPLSLHSFTSHFPPSPSTATAPPLRTQLLSFRLLLSLVKLSTIRASTRSHSYSFDADLLYRVVESLALAVEPTPAPSGPTGTKKSTLPTTITTGTTDTAIDIASKSKKRRAKLEAHLGPAVVEAASRWDDVRMYLWKGIARVCDAWTTSGASTGGKVKVFFFFFLSSFHALCAPTPRPTTATATTPSPRQHPRRRPRRSSTSSRPSPRRPPQSPS</sequence>
<protein>
    <submittedName>
        <fullName evidence="2">Uncharacterized protein</fullName>
    </submittedName>
</protein>
<reference evidence="2 3" key="1">
    <citation type="journal article" date="2015" name="Genome Biol. Evol.">
        <title>Phylogenomic analyses indicate that early fungi evolved digesting cell walls of algal ancestors of land plants.</title>
        <authorList>
            <person name="Chang Y."/>
            <person name="Wang S."/>
            <person name="Sekimoto S."/>
            <person name="Aerts A.L."/>
            <person name="Choi C."/>
            <person name="Clum A."/>
            <person name="LaButti K.M."/>
            <person name="Lindquist E.A."/>
            <person name="Yee Ngan C."/>
            <person name="Ohm R.A."/>
            <person name="Salamov A.A."/>
            <person name="Grigoriev I.V."/>
            <person name="Spatafora J.W."/>
            <person name="Berbee M.L."/>
        </authorList>
    </citation>
    <scope>NUCLEOTIDE SEQUENCE [LARGE SCALE GENOMIC DNA]</scope>
    <source>
        <strain evidence="2 3">JEL478</strain>
    </source>
</reference>
<keyword evidence="3" id="KW-1185">Reference proteome</keyword>
<feature type="compositionally biased region" description="Low complexity" evidence="1">
    <location>
        <begin position="187"/>
        <end position="197"/>
    </location>
</feature>
<evidence type="ECO:0000313" key="3">
    <source>
        <dbReference type="Proteomes" id="UP000070544"/>
    </source>
</evidence>
<feature type="region of interest" description="Disordered" evidence="1">
    <location>
        <begin position="184"/>
        <end position="224"/>
    </location>
</feature>
<dbReference type="EMBL" id="KQ965741">
    <property type="protein sequence ID" value="KXS18597.1"/>
    <property type="molecule type" value="Genomic_DNA"/>
</dbReference>
<organism evidence="2 3">
    <name type="scientific">Gonapodya prolifera (strain JEL478)</name>
    <name type="common">Monoblepharis prolifera</name>
    <dbReference type="NCBI Taxonomy" id="1344416"/>
    <lineage>
        <taxon>Eukaryota</taxon>
        <taxon>Fungi</taxon>
        <taxon>Fungi incertae sedis</taxon>
        <taxon>Chytridiomycota</taxon>
        <taxon>Chytridiomycota incertae sedis</taxon>
        <taxon>Monoblepharidomycetes</taxon>
        <taxon>Monoblepharidales</taxon>
        <taxon>Gonapodyaceae</taxon>
        <taxon>Gonapodya</taxon>
    </lineage>
</organism>
<dbReference type="Proteomes" id="UP000070544">
    <property type="component" value="Unassembled WGS sequence"/>
</dbReference>
<gene>
    <name evidence="2" type="ORF">M427DRAFT_53555</name>
</gene>